<evidence type="ECO:0000313" key="7">
    <source>
        <dbReference type="EMBL" id="BDU69913.1"/>
    </source>
</evidence>
<dbReference type="InterPro" id="IPR009056">
    <property type="entry name" value="Cyt_c-like_dom"/>
</dbReference>
<dbReference type="InterPro" id="IPR051395">
    <property type="entry name" value="Cytochrome_c_Peroxidase/MauG"/>
</dbReference>
<accession>A0ABN6UZW1</accession>
<keyword evidence="3 4" id="KW-0408">Iron</keyword>
<dbReference type="Pfam" id="PF21419">
    <property type="entry name" value="RoxA-like_Cyt-c"/>
    <property type="match status" value="1"/>
</dbReference>
<gene>
    <name evidence="7" type="ORF">GETHOR_20140</name>
</gene>
<feature type="signal peptide" evidence="5">
    <location>
        <begin position="1"/>
        <end position="24"/>
    </location>
</feature>
<dbReference type="EMBL" id="AP027079">
    <property type="protein sequence ID" value="BDU69913.1"/>
    <property type="molecule type" value="Genomic_DNA"/>
</dbReference>
<dbReference type="Proteomes" id="UP001242010">
    <property type="component" value="Chromosome"/>
</dbReference>
<evidence type="ECO:0000313" key="8">
    <source>
        <dbReference type="Proteomes" id="UP001242010"/>
    </source>
</evidence>
<dbReference type="RefSeq" id="WP_286353634.1">
    <property type="nucleotide sequence ID" value="NZ_AP027079.1"/>
</dbReference>
<proteinExistence type="predicted"/>
<keyword evidence="1 4" id="KW-0349">Heme</keyword>
<feature type="domain" description="Cytochrome c" evidence="6">
    <location>
        <begin position="297"/>
        <end position="408"/>
    </location>
</feature>
<evidence type="ECO:0000259" key="6">
    <source>
        <dbReference type="PROSITE" id="PS51007"/>
    </source>
</evidence>
<sequence>MKLPLRYALTLPVAALLIAAGCYSNHRAGAIPGEPPLDPALVAQGKAIFRDDTFGDEAFWTDALGMHQVIASAVDPTTALSVGLKVDAEALPPAVVQGIQSGAISLTDPATTVALLKLNAVVGVKGTVESVNGKDTLTRVGITCALCHSTVDDSFAPGIGRRLDGWANRDLNPGAIIALSPAVPSGAKAVYASWGKGRYDPRFNLDGQNGPQVIPPAYGLLGVHSVTATGDGSDLAYWNRYVAVTQMGGQGSFSEPRTGVSVTHGTTDLVSAKLPALQAYQLSLTAPRPPAGSFDAAAAVRGKAVFDGPGKCATCHSGPALTDANIRLHPPSEVVSEPEPAGVPSYASRSATRQYRTAPLAGLWQHAPYFHNGTAPSLDAVVETYDARKGLGLTSAQKADLVQYLKSL</sequence>
<dbReference type="PROSITE" id="PS51007">
    <property type="entry name" value="CYTC"/>
    <property type="match status" value="1"/>
</dbReference>
<organism evidence="7 8">
    <name type="scientific">Geothrix oryzae</name>
    <dbReference type="NCBI Taxonomy" id="2927975"/>
    <lineage>
        <taxon>Bacteria</taxon>
        <taxon>Pseudomonadati</taxon>
        <taxon>Acidobacteriota</taxon>
        <taxon>Holophagae</taxon>
        <taxon>Holophagales</taxon>
        <taxon>Holophagaceae</taxon>
        <taxon>Geothrix</taxon>
    </lineage>
</organism>
<evidence type="ECO:0000256" key="1">
    <source>
        <dbReference type="ARBA" id="ARBA00022617"/>
    </source>
</evidence>
<evidence type="ECO:0000256" key="3">
    <source>
        <dbReference type="ARBA" id="ARBA00023004"/>
    </source>
</evidence>
<evidence type="ECO:0000256" key="2">
    <source>
        <dbReference type="ARBA" id="ARBA00022723"/>
    </source>
</evidence>
<feature type="chain" id="PRO_5045549814" description="Cytochrome c domain-containing protein" evidence="5">
    <location>
        <begin position="25"/>
        <end position="408"/>
    </location>
</feature>
<dbReference type="InterPro" id="IPR036909">
    <property type="entry name" value="Cyt_c-like_dom_sf"/>
</dbReference>
<dbReference type="SUPFAM" id="SSF46626">
    <property type="entry name" value="Cytochrome c"/>
    <property type="match status" value="1"/>
</dbReference>
<keyword evidence="5" id="KW-0732">Signal</keyword>
<evidence type="ECO:0000256" key="5">
    <source>
        <dbReference type="SAM" id="SignalP"/>
    </source>
</evidence>
<protein>
    <recommendedName>
        <fullName evidence="6">Cytochrome c domain-containing protein</fullName>
    </recommendedName>
</protein>
<keyword evidence="2 4" id="KW-0479">Metal-binding</keyword>
<dbReference type="PANTHER" id="PTHR30600">
    <property type="entry name" value="CYTOCHROME C PEROXIDASE-RELATED"/>
    <property type="match status" value="1"/>
</dbReference>
<evidence type="ECO:0000256" key="4">
    <source>
        <dbReference type="PROSITE-ProRule" id="PRU00433"/>
    </source>
</evidence>
<name>A0ABN6UZW1_9BACT</name>
<keyword evidence="8" id="KW-1185">Reference proteome</keyword>
<dbReference type="Gene3D" id="1.10.760.10">
    <property type="entry name" value="Cytochrome c-like domain"/>
    <property type="match status" value="1"/>
</dbReference>
<dbReference type="PROSITE" id="PS51257">
    <property type="entry name" value="PROKAR_LIPOPROTEIN"/>
    <property type="match status" value="1"/>
</dbReference>
<reference evidence="8" key="1">
    <citation type="journal article" date="2023" name="Int. J. Syst. Evol. Microbiol.">
        <title>Mesoterricola silvestris gen. nov., sp. nov., Mesoterricola sediminis sp. nov., Geothrix oryzae sp. nov., Geothrix edaphica sp. nov., Geothrix rubra sp. nov., and Geothrix limicola sp. nov., six novel members of Acidobacteriota isolated from soils.</title>
        <authorList>
            <person name="Itoh H."/>
            <person name="Sugisawa Y."/>
            <person name="Mise K."/>
            <person name="Xu Z."/>
            <person name="Kuniyasu M."/>
            <person name="Ushijima N."/>
            <person name="Kawano K."/>
            <person name="Kobayashi E."/>
            <person name="Shiratori Y."/>
            <person name="Masuda Y."/>
            <person name="Senoo K."/>
        </authorList>
    </citation>
    <scope>NUCLEOTIDE SEQUENCE [LARGE SCALE GENOMIC DNA]</scope>
    <source>
        <strain evidence="8">Red222</strain>
    </source>
</reference>